<sequence length="85" mass="9926">MEKKVVKNFTLTYELDILNKKIKLNGYPEEDLKDFLPKLKASDDVISQMLYKDIVENAITEMRVMAWSGMDIKEWLKDVGVEAQE</sequence>
<evidence type="ECO:0000313" key="2">
    <source>
        <dbReference type="Proteomes" id="UP000093740"/>
    </source>
</evidence>
<dbReference type="AlphaFoldDB" id="A0AAI8CM06"/>
<dbReference type="EMBL" id="CP014334">
    <property type="protein sequence ID" value="AMW32938.1"/>
    <property type="molecule type" value="Genomic_DNA"/>
</dbReference>
<dbReference type="KEGG" id="fia:NA23_06470"/>
<keyword evidence="2" id="KW-1185">Reference proteome</keyword>
<accession>A0AAI8CM06</accession>
<gene>
    <name evidence="1" type="ORF">NA23_06470</name>
</gene>
<reference evidence="1 2" key="1">
    <citation type="journal article" date="2015" name="Stand. Genomic Sci.">
        <title>Genome sequence of a native-feather degrading extremely thermophilic Eubacterium, Fervidobacterium islandicum AW-1.</title>
        <authorList>
            <person name="Lee Y.J."/>
            <person name="Jeong H."/>
            <person name="Park G.S."/>
            <person name="Kwak Y."/>
            <person name="Lee S.J."/>
            <person name="Lee S.J."/>
            <person name="Park M.K."/>
            <person name="Kim J.Y."/>
            <person name="Kang H.K."/>
            <person name="Shin J.H."/>
            <person name="Lee D.W."/>
        </authorList>
    </citation>
    <scope>NUCLEOTIDE SEQUENCE [LARGE SCALE GENOMIC DNA]</scope>
    <source>
        <strain evidence="1 2">AW-1</strain>
    </source>
</reference>
<proteinExistence type="predicted"/>
<name>A0AAI8CM06_FERIS</name>
<organism evidence="1 2">
    <name type="scientific">Fervidobacterium islandicum</name>
    <dbReference type="NCBI Taxonomy" id="2423"/>
    <lineage>
        <taxon>Bacteria</taxon>
        <taxon>Thermotogati</taxon>
        <taxon>Thermotogota</taxon>
        <taxon>Thermotogae</taxon>
        <taxon>Thermotogales</taxon>
        <taxon>Fervidobacteriaceae</taxon>
        <taxon>Fervidobacterium</taxon>
    </lineage>
</organism>
<protein>
    <submittedName>
        <fullName evidence="1">Uncharacterized protein</fullName>
    </submittedName>
</protein>
<dbReference type="RefSeq" id="WP_033191940.1">
    <property type="nucleotide sequence ID" value="NZ_CP014334.2"/>
</dbReference>
<evidence type="ECO:0000313" key="1">
    <source>
        <dbReference type="EMBL" id="AMW32938.1"/>
    </source>
</evidence>
<dbReference type="Proteomes" id="UP000093740">
    <property type="component" value="Chromosome"/>
</dbReference>